<protein>
    <submittedName>
        <fullName evidence="2">Uncharacterized protein</fullName>
    </submittedName>
</protein>
<feature type="compositionally biased region" description="Low complexity" evidence="1">
    <location>
        <begin position="1"/>
        <end position="12"/>
    </location>
</feature>
<dbReference type="Proteomes" id="UP000289152">
    <property type="component" value="Unassembled WGS sequence"/>
</dbReference>
<gene>
    <name evidence="2" type="ORF">M231_07517</name>
</gene>
<evidence type="ECO:0000313" key="2">
    <source>
        <dbReference type="EMBL" id="RXK35214.1"/>
    </source>
</evidence>
<comment type="caution">
    <text evidence="2">The sequence shown here is derived from an EMBL/GenBank/DDBJ whole genome shotgun (WGS) entry which is preliminary data.</text>
</comment>
<accession>A0A4Q1BC17</accession>
<feature type="compositionally biased region" description="Polar residues" evidence="1">
    <location>
        <begin position="17"/>
        <end position="31"/>
    </location>
</feature>
<dbReference type="InParanoid" id="A0A4Q1BC17"/>
<reference evidence="2 3" key="1">
    <citation type="submission" date="2016-06" db="EMBL/GenBank/DDBJ databases">
        <title>Evolution of pathogenesis and genome organization in the Tremellales.</title>
        <authorList>
            <person name="Cuomo C."/>
            <person name="Litvintseva A."/>
            <person name="Heitman J."/>
            <person name="Chen Y."/>
            <person name="Sun S."/>
            <person name="Springer D."/>
            <person name="Dromer F."/>
            <person name="Young S."/>
            <person name="Zeng Q."/>
            <person name="Chapman S."/>
            <person name="Gujja S."/>
            <person name="Saif S."/>
            <person name="Birren B."/>
        </authorList>
    </citation>
    <scope>NUCLEOTIDE SEQUENCE [LARGE SCALE GENOMIC DNA]</scope>
    <source>
        <strain evidence="2 3">ATCC 28783</strain>
    </source>
</reference>
<dbReference type="AlphaFoldDB" id="A0A4Q1BC17"/>
<sequence>MSSSATPSPTTPKDFISESSCPGDMNQTNSHGQHKWIVRPENRFGIIWDVALCRWCGTVLTQSKR</sequence>
<proteinExistence type="predicted"/>
<keyword evidence="3" id="KW-1185">Reference proteome</keyword>
<feature type="region of interest" description="Disordered" evidence="1">
    <location>
        <begin position="1"/>
        <end position="35"/>
    </location>
</feature>
<dbReference type="EMBL" id="SDIL01000151">
    <property type="protein sequence ID" value="RXK35214.1"/>
    <property type="molecule type" value="Genomic_DNA"/>
</dbReference>
<name>A0A4Q1BC17_TREME</name>
<organism evidence="2 3">
    <name type="scientific">Tremella mesenterica</name>
    <name type="common">Jelly fungus</name>
    <dbReference type="NCBI Taxonomy" id="5217"/>
    <lineage>
        <taxon>Eukaryota</taxon>
        <taxon>Fungi</taxon>
        <taxon>Dikarya</taxon>
        <taxon>Basidiomycota</taxon>
        <taxon>Agaricomycotina</taxon>
        <taxon>Tremellomycetes</taxon>
        <taxon>Tremellales</taxon>
        <taxon>Tremellaceae</taxon>
        <taxon>Tremella</taxon>
    </lineage>
</organism>
<evidence type="ECO:0000313" key="3">
    <source>
        <dbReference type="Proteomes" id="UP000289152"/>
    </source>
</evidence>
<evidence type="ECO:0000256" key="1">
    <source>
        <dbReference type="SAM" id="MobiDB-lite"/>
    </source>
</evidence>